<comment type="caution">
    <text evidence="6">The sequence shown here is derived from an EMBL/GenBank/DDBJ whole genome shotgun (WGS) entry which is preliminary data.</text>
</comment>
<dbReference type="OrthoDB" id="9813450at2"/>
<dbReference type="SMART" id="SM00287">
    <property type="entry name" value="SH3b"/>
    <property type="match status" value="2"/>
</dbReference>
<evidence type="ECO:0000256" key="1">
    <source>
        <dbReference type="ARBA" id="ARBA00022801"/>
    </source>
</evidence>
<dbReference type="Pfam" id="PF08239">
    <property type="entry name" value="SH3_3"/>
    <property type="match status" value="2"/>
</dbReference>
<feature type="domain" description="SH3b" evidence="5">
    <location>
        <begin position="50"/>
        <end position="112"/>
    </location>
</feature>
<keyword evidence="4" id="KW-0732">Signal</keyword>
<dbReference type="SUPFAM" id="SSF53187">
    <property type="entry name" value="Zn-dependent exopeptidases"/>
    <property type="match status" value="1"/>
</dbReference>
<dbReference type="PANTHER" id="PTHR30404">
    <property type="entry name" value="N-ACETYLMURAMOYL-L-ALANINE AMIDASE"/>
    <property type="match status" value="1"/>
</dbReference>
<evidence type="ECO:0000313" key="7">
    <source>
        <dbReference type="Proteomes" id="UP000430670"/>
    </source>
</evidence>
<dbReference type="InterPro" id="IPR003646">
    <property type="entry name" value="SH3-like_bac-type"/>
</dbReference>
<keyword evidence="7" id="KW-1185">Reference proteome</keyword>
<evidence type="ECO:0000256" key="4">
    <source>
        <dbReference type="SAM" id="SignalP"/>
    </source>
</evidence>
<dbReference type="Gene3D" id="3.40.630.40">
    <property type="entry name" value="Zn-dependent exopeptidases"/>
    <property type="match status" value="1"/>
</dbReference>
<dbReference type="PANTHER" id="PTHR30404:SF0">
    <property type="entry name" value="N-ACETYLMURAMOYL-L-ALANINE AMIDASE AMIC"/>
    <property type="match status" value="1"/>
</dbReference>
<dbReference type="GO" id="GO:0030288">
    <property type="term" value="C:outer membrane-bounded periplasmic space"/>
    <property type="evidence" value="ECO:0007669"/>
    <property type="project" value="TreeGrafter"/>
</dbReference>
<dbReference type="SMART" id="SM00646">
    <property type="entry name" value="Ami_3"/>
    <property type="match status" value="1"/>
</dbReference>
<evidence type="ECO:0000256" key="2">
    <source>
        <dbReference type="ARBA" id="ARBA00023316"/>
    </source>
</evidence>
<organism evidence="6 7">
    <name type="scientific">Heliobacterium mobile</name>
    <name type="common">Heliobacillus mobilis</name>
    <dbReference type="NCBI Taxonomy" id="28064"/>
    <lineage>
        <taxon>Bacteria</taxon>
        <taxon>Bacillati</taxon>
        <taxon>Bacillota</taxon>
        <taxon>Clostridia</taxon>
        <taxon>Eubacteriales</taxon>
        <taxon>Heliobacteriaceae</taxon>
        <taxon>Heliobacterium</taxon>
    </lineage>
</organism>
<reference evidence="6 7" key="1">
    <citation type="submission" date="2019-11" db="EMBL/GenBank/DDBJ databases">
        <title>Whole-genome sequence of a the green, strictly anaerobic photosynthetic bacterium Heliobacillus mobilis DSM 6151.</title>
        <authorList>
            <person name="Kyndt J.A."/>
            <person name="Meyer T.E."/>
        </authorList>
    </citation>
    <scope>NUCLEOTIDE SEQUENCE [LARGE SCALE GENOMIC DNA]</scope>
    <source>
        <strain evidence="6 7">DSM 6151</strain>
    </source>
</reference>
<protein>
    <submittedName>
        <fullName evidence="6">SH3 domain-containing protein</fullName>
    </submittedName>
</protein>
<dbReference type="PROSITE" id="PS51781">
    <property type="entry name" value="SH3B"/>
    <property type="match status" value="1"/>
</dbReference>
<dbReference type="AlphaFoldDB" id="A0A6I3SIS9"/>
<evidence type="ECO:0000259" key="5">
    <source>
        <dbReference type="PROSITE" id="PS51781"/>
    </source>
</evidence>
<name>A0A6I3SIS9_HELMO</name>
<dbReference type="InterPro" id="IPR002508">
    <property type="entry name" value="MurNAc-LAA_cat"/>
</dbReference>
<dbReference type="CDD" id="cd02696">
    <property type="entry name" value="MurNAc-LAA"/>
    <property type="match status" value="1"/>
</dbReference>
<feature type="signal peptide" evidence="4">
    <location>
        <begin position="1"/>
        <end position="25"/>
    </location>
</feature>
<dbReference type="Gene3D" id="2.30.30.40">
    <property type="entry name" value="SH3 Domains"/>
    <property type="match status" value="2"/>
</dbReference>
<evidence type="ECO:0000256" key="3">
    <source>
        <dbReference type="SAM" id="MobiDB-lite"/>
    </source>
</evidence>
<dbReference type="EMBL" id="WNKU01000005">
    <property type="protein sequence ID" value="MTV48662.1"/>
    <property type="molecule type" value="Genomic_DNA"/>
</dbReference>
<dbReference type="Pfam" id="PF01520">
    <property type="entry name" value="Amidase_3"/>
    <property type="match status" value="1"/>
</dbReference>
<feature type="compositionally biased region" description="Pro residues" evidence="3">
    <location>
        <begin position="143"/>
        <end position="153"/>
    </location>
</feature>
<dbReference type="InterPro" id="IPR050695">
    <property type="entry name" value="N-acetylmuramoyl_amidase_3"/>
</dbReference>
<dbReference type="GO" id="GO:0008745">
    <property type="term" value="F:N-acetylmuramoyl-L-alanine amidase activity"/>
    <property type="evidence" value="ECO:0007669"/>
    <property type="project" value="InterPro"/>
</dbReference>
<dbReference type="Proteomes" id="UP000430670">
    <property type="component" value="Unassembled WGS sequence"/>
</dbReference>
<dbReference type="GO" id="GO:0009253">
    <property type="term" value="P:peptidoglycan catabolic process"/>
    <property type="evidence" value="ECO:0007669"/>
    <property type="project" value="InterPro"/>
</dbReference>
<accession>A0A6I3SIS9</accession>
<gene>
    <name evidence="6" type="ORF">GJ688_06665</name>
</gene>
<keyword evidence="2" id="KW-0961">Cell wall biogenesis/degradation</keyword>
<keyword evidence="1" id="KW-0378">Hydrolase</keyword>
<dbReference type="GO" id="GO:0071555">
    <property type="term" value="P:cell wall organization"/>
    <property type="evidence" value="ECO:0007669"/>
    <property type="project" value="UniProtKB-KW"/>
</dbReference>
<proteinExistence type="predicted"/>
<sequence>MKHRRLLSIVLGGTFFLLPTSGALGADSNGDAIPGWASSSLKTLEALNEGATVTVSGQVVNVRRGPGVNFDIVTMVLKGKKLAVLDSKEGWTRVRLDNGNTGWIADWLLAKDDSAQSSTPPGTSEDKSPPLIISPGTVGPVSTPEPTPEPSPVNPAAASGPVGSNPRSWKVTIQYSANIRTSPSLQGDIVRTAAVGEVYDLANVQDGWYQLLSGGKPVGWIASWLTTAQPAATNQPSTQPSRGSTSSTVAAIAGSLVGKTIIVDPGHGYFNTSYNVVDQGTSGQGGTKEKDIVLDVSRRLASVLQSKGARVIMTRQSDQDIKGESVGDDLTYRSDLANKAKADLFVSIHNNSNSSSDISGITTYYFNKDGMPKAGEGTRMRVAGMVQQSLITALQRKDLNTRGANFAVLRETNMPAILIELMFLSNPEEEKLLNQEAIRQKAAEAIAAGLQRHFEQP</sequence>
<evidence type="ECO:0000313" key="6">
    <source>
        <dbReference type="EMBL" id="MTV48662.1"/>
    </source>
</evidence>
<feature type="region of interest" description="Disordered" evidence="3">
    <location>
        <begin position="114"/>
        <end position="165"/>
    </location>
</feature>
<feature type="chain" id="PRO_5039671668" evidence="4">
    <location>
        <begin position="26"/>
        <end position="457"/>
    </location>
</feature>